<evidence type="ECO:0000313" key="1">
    <source>
        <dbReference type="EMBL" id="MCE9237239.1"/>
    </source>
</evidence>
<dbReference type="EMBL" id="JAHYQA010000004">
    <property type="protein sequence ID" value="MCE9237239.1"/>
    <property type="molecule type" value="Genomic_DNA"/>
</dbReference>
<reference evidence="1" key="1">
    <citation type="submission" date="2021-07" db="EMBL/GenBank/DDBJ databases">
        <title>Comparative genomics of Bacteroides fragilis group isolates reveals species-dependent resistance mechanisms and validates clinical tools for resistance prediction.</title>
        <authorList>
            <person name="Wallace M.J."/>
            <person name="Jean S."/>
            <person name="Wallace M.A."/>
            <person name="Carey-Ann B.D."/>
            <person name="Dantas G."/>
        </authorList>
    </citation>
    <scope>NUCLEOTIDE SEQUENCE</scope>
    <source>
        <strain evidence="1">BJH_160</strain>
    </source>
</reference>
<comment type="caution">
    <text evidence="1">The sequence shown here is derived from an EMBL/GenBank/DDBJ whole genome shotgun (WGS) entry which is preliminary data.</text>
</comment>
<dbReference type="RefSeq" id="WP_016268164.1">
    <property type="nucleotide sequence ID" value="NZ_JADMRY010000005.1"/>
</dbReference>
<sequence>MELYIKKWWGNYVGGCDDTFLLLDYFGSQKQSNLELSKILSDIHLNTLLKENSVNEGDIYFSINESYEPHFDMAIDVIIDLSAILLESIKNGKVDIKELDPNSKYSNFFSISTSKDDAMLLLSGLNKFINAPQEYELADFMDESELEELVGDCKEISGILTNCISQI</sequence>
<dbReference type="Proteomes" id="UP001200544">
    <property type="component" value="Unassembled WGS sequence"/>
</dbReference>
<dbReference type="InterPro" id="IPR028276">
    <property type="entry name" value="Imm68"/>
</dbReference>
<proteinExistence type="predicted"/>
<accession>A0AAW4Z0P8</accession>
<name>A0AAW4Z0P8_BACT4</name>
<dbReference type="GeneID" id="82173657"/>
<dbReference type="Pfam" id="PF15583">
    <property type="entry name" value="Imm68"/>
    <property type="match status" value="1"/>
</dbReference>
<dbReference type="AlphaFoldDB" id="A0AAW4Z0P8"/>
<evidence type="ECO:0000313" key="2">
    <source>
        <dbReference type="Proteomes" id="UP001200544"/>
    </source>
</evidence>
<protein>
    <recommendedName>
        <fullName evidence="3">Immunity protein 68</fullName>
    </recommendedName>
</protein>
<evidence type="ECO:0008006" key="3">
    <source>
        <dbReference type="Google" id="ProtNLM"/>
    </source>
</evidence>
<organism evidence="1 2">
    <name type="scientific">Bacteroides thetaiotaomicron</name>
    <dbReference type="NCBI Taxonomy" id="818"/>
    <lineage>
        <taxon>Bacteria</taxon>
        <taxon>Pseudomonadati</taxon>
        <taxon>Bacteroidota</taxon>
        <taxon>Bacteroidia</taxon>
        <taxon>Bacteroidales</taxon>
        <taxon>Bacteroidaceae</taxon>
        <taxon>Bacteroides</taxon>
    </lineage>
</organism>
<gene>
    <name evidence="1" type="ORF">K0H07_08720</name>
</gene>